<evidence type="ECO:0000256" key="9">
    <source>
        <dbReference type="PIRSR" id="PIRSR634016-3"/>
    </source>
</evidence>
<dbReference type="Proteomes" id="UP000694255">
    <property type="component" value="Unassembled WGS sequence"/>
</dbReference>
<reference evidence="15 16" key="1">
    <citation type="journal article" date="2021" name="DNA Res.">
        <title>Genome analysis of Candida subhashii reveals its hybrid nature and dual mitochondrial genome conformations.</title>
        <authorList>
            <person name="Mixao V."/>
            <person name="Hegedusova E."/>
            <person name="Saus E."/>
            <person name="Pryszcz L.P."/>
            <person name="Cillingova A."/>
            <person name="Nosek J."/>
            <person name="Gabaldon T."/>
        </authorList>
    </citation>
    <scope>NUCLEOTIDE SEQUENCE [LARGE SCALE GENOMIC DNA]</scope>
    <source>
        <strain evidence="15 16">CBS 10753</strain>
    </source>
</reference>
<evidence type="ECO:0000256" key="3">
    <source>
        <dbReference type="ARBA" id="ARBA00022670"/>
    </source>
</evidence>
<evidence type="ECO:0000313" key="16">
    <source>
        <dbReference type="Proteomes" id="UP000694255"/>
    </source>
</evidence>
<evidence type="ECO:0000256" key="11">
    <source>
        <dbReference type="RuleBase" id="RU364040"/>
    </source>
</evidence>
<keyword evidence="5 11" id="KW-0378">Hydrolase</keyword>
<keyword evidence="2 11" id="KW-0031">Aminopeptidase</keyword>
<keyword evidence="7 11" id="KW-0482">Metalloprotease</keyword>
<evidence type="ECO:0000259" key="12">
    <source>
        <dbReference type="Pfam" id="PF01433"/>
    </source>
</evidence>
<dbReference type="CDD" id="cd09601">
    <property type="entry name" value="M1_APN-Q_like"/>
    <property type="match status" value="1"/>
</dbReference>
<evidence type="ECO:0000256" key="7">
    <source>
        <dbReference type="ARBA" id="ARBA00023049"/>
    </source>
</evidence>
<evidence type="ECO:0000256" key="10">
    <source>
        <dbReference type="PIRSR" id="PIRSR634016-4"/>
    </source>
</evidence>
<dbReference type="PANTHER" id="PTHR11533:SF171">
    <property type="entry name" value="AMINOPEPTIDASE"/>
    <property type="match status" value="1"/>
</dbReference>
<dbReference type="InterPro" id="IPR034016">
    <property type="entry name" value="M1_APN-typ"/>
</dbReference>
<evidence type="ECO:0000259" key="14">
    <source>
        <dbReference type="Pfam" id="PF17900"/>
    </source>
</evidence>
<feature type="domain" description="Aminopeptidase N-like N-terminal" evidence="14">
    <location>
        <begin position="16"/>
        <end position="205"/>
    </location>
</feature>
<dbReference type="InterPro" id="IPR050344">
    <property type="entry name" value="Peptidase_M1_aminopeptidases"/>
</dbReference>
<accession>A0A8J5QJQ0</accession>
<dbReference type="FunFam" id="1.10.390.10:FF:000001">
    <property type="entry name" value="Aminopeptidase"/>
    <property type="match status" value="1"/>
</dbReference>
<dbReference type="GO" id="GO:0016020">
    <property type="term" value="C:membrane"/>
    <property type="evidence" value="ECO:0007669"/>
    <property type="project" value="TreeGrafter"/>
</dbReference>
<dbReference type="GO" id="GO:0006508">
    <property type="term" value="P:proteolysis"/>
    <property type="evidence" value="ECO:0007669"/>
    <property type="project" value="UniProtKB-KW"/>
</dbReference>
<keyword evidence="6 9" id="KW-0862">Zinc</keyword>
<proteinExistence type="inferred from homology"/>
<evidence type="ECO:0000313" key="15">
    <source>
        <dbReference type="EMBL" id="KAG7662321.1"/>
    </source>
</evidence>
<sequence length="887" mass="101652">MSNQQPYYEALPTFLKPIHYDLSIFNIDIINETFKGKVIIEFDVIESTNQLHLNYRDLTISQDSISIIDDSNSRIEVESITEYKNKEYFIIQFNQSIDKGKKIYVTINYDAIIQTNMAGFYKSGYFDDDNKQEKFMLSTQFEATDARRAFPCLDEPILKATFKVDITLNSEWVALGNTPVAKTEQLDNGLQKVEFEPTPIMSTYLLAWACGDFEYVESFTQENYINDKPLPVRIYTTKGGNYLQDAKLASEITPKIVDYFSRIFNLKYPLPKLDLIAVHSFSHNAMENWGLITYRSTALLYSETKSDPSYKQKVAYVVAHELAHQWFGNLVTMKWWDELWLNEGFATWVGFAAVDYLFPEWDIFSGFVSDSLQHALNLDGLRNSHPIEVPVVDALDIDQVFDAISYLKGASTILMISNYLGTDVFLQGVANYLNKNKYSNATSHDLWSSVGEVCGKPIDALMNSWIKKVGFPIVNVDIHQNSLVLHQSRFLNSGDLSEEENQTKWWIPLNLLGSGDDVEDELNVDSFESEKLIIDNFPLVNQFFKLNKNTSGVYRVNYSSKVLETNILPFFDKLSPRDKVGLLADTASIAVAGNNSTTTFLRLVQTVTDKLGDDYVVWLELGKRLQQLSIAFSTPELIPKINKFIQSIYEQKSIELIHDSQNNKIDNSDFLRIKLRAEILTQAGFLPAIRPVQQYAQELFSKWIQDPTTLHPSLRSYVFTTIAASPNFSNDQFQAIIHEVTHPSSLDSREVALRALGHVRNPEIAQELLAMLINPEIIPTMDSHFLGEPLSTNPATKGMFLKFVLEHYDDTIYGLMSTNMVVLDRFVKLTLRNYSSVEEYEKIEGFFRNRDVHGFERSLKQSLDNVKINSNWKSRDEREVYEYLQNI</sequence>
<evidence type="ECO:0000256" key="1">
    <source>
        <dbReference type="ARBA" id="ARBA00010136"/>
    </source>
</evidence>
<evidence type="ECO:0000256" key="5">
    <source>
        <dbReference type="ARBA" id="ARBA00022801"/>
    </source>
</evidence>
<comment type="similarity">
    <text evidence="1 11">Belongs to the peptidase M1 family.</text>
</comment>
<evidence type="ECO:0000256" key="4">
    <source>
        <dbReference type="ARBA" id="ARBA00022723"/>
    </source>
</evidence>
<comment type="cofactor">
    <cofactor evidence="9 11">
        <name>Zn(2+)</name>
        <dbReference type="ChEBI" id="CHEBI:29105"/>
    </cofactor>
    <text evidence="9 11">Binds 1 zinc ion per subunit.</text>
</comment>
<dbReference type="GO" id="GO:0043171">
    <property type="term" value="P:peptide catabolic process"/>
    <property type="evidence" value="ECO:0007669"/>
    <property type="project" value="TreeGrafter"/>
</dbReference>
<feature type="domain" description="ERAP1-like C-terminal" evidence="13">
    <location>
        <begin position="543"/>
        <end position="867"/>
    </location>
</feature>
<keyword evidence="4 9" id="KW-0479">Metal-binding</keyword>
<dbReference type="InterPro" id="IPR024571">
    <property type="entry name" value="ERAP1-like_C_dom"/>
</dbReference>
<evidence type="ECO:0000256" key="6">
    <source>
        <dbReference type="ARBA" id="ARBA00022833"/>
    </source>
</evidence>
<gene>
    <name evidence="15" type="ORF">J8A68_004215</name>
</gene>
<feature type="active site" description="Proton acceptor" evidence="8">
    <location>
        <position position="321"/>
    </location>
</feature>
<comment type="caution">
    <text evidence="15">The sequence shown here is derived from an EMBL/GenBank/DDBJ whole genome shotgun (WGS) entry which is preliminary data.</text>
</comment>
<dbReference type="Pfam" id="PF11838">
    <property type="entry name" value="ERAP1_C"/>
    <property type="match status" value="1"/>
</dbReference>
<dbReference type="GO" id="GO:0005737">
    <property type="term" value="C:cytoplasm"/>
    <property type="evidence" value="ECO:0007669"/>
    <property type="project" value="TreeGrafter"/>
</dbReference>
<evidence type="ECO:0000256" key="2">
    <source>
        <dbReference type="ARBA" id="ARBA00022438"/>
    </source>
</evidence>
<protein>
    <recommendedName>
        <fullName evidence="11">Aminopeptidase</fullName>
        <ecNumber evidence="11">3.4.11.-</ecNumber>
    </recommendedName>
</protein>
<dbReference type="RefSeq" id="XP_049262554.1">
    <property type="nucleotide sequence ID" value="XM_049408151.1"/>
</dbReference>
<dbReference type="EMBL" id="JAGSYN010000181">
    <property type="protein sequence ID" value="KAG7662321.1"/>
    <property type="molecule type" value="Genomic_DNA"/>
</dbReference>
<dbReference type="AlphaFoldDB" id="A0A8J5QJQ0"/>
<evidence type="ECO:0000256" key="8">
    <source>
        <dbReference type="PIRSR" id="PIRSR634016-1"/>
    </source>
</evidence>
<dbReference type="InterPro" id="IPR014782">
    <property type="entry name" value="Peptidase_M1_dom"/>
</dbReference>
<dbReference type="FunFam" id="2.60.40.1730:FF:000013">
    <property type="entry name" value="Aminopeptidase"/>
    <property type="match status" value="1"/>
</dbReference>
<dbReference type="PANTHER" id="PTHR11533">
    <property type="entry name" value="PROTEASE M1 ZINC METALLOPROTEASE"/>
    <property type="match status" value="1"/>
</dbReference>
<dbReference type="Pfam" id="PF01433">
    <property type="entry name" value="Peptidase_M1"/>
    <property type="match status" value="1"/>
</dbReference>
<dbReference type="GO" id="GO:0070006">
    <property type="term" value="F:metalloaminopeptidase activity"/>
    <property type="evidence" value="ECO:0007669"/>
    <property type="project" value="TreeGrafter"/>
</dbReference>
<feature type="binding site" evidence="9">
    <location>
        <position position="343"/>
    </location>
    <ligand>
        <name>Zn(2+)</name>
        <dbReference type="ChEBI" id="CHEBI:29105"/>
        <note>catalytic</note>
    </ligand>
</feature>
<dbReference type="GeneID" id="73471015"/>
<name>A0A8J5QJQ0_9ASCO</name>
<keyword evidence="16" id="KW-1185">Reference proteome</keyword>
<evidence type="ECO:0000259" key="13">
    <source>
        <dbReference type="Pfam" id="PF11838"/>
    </source>
</evidence>
<dbReference type="GO" id="GO:0008270">
    <property type="term" value="F:zinc ion binding"/>
    <property type="evidence" value="ECO:0007669"/>
    <property type="project" value="UniProtKB-UniRule"/>
</dbReference>
<feature type="domain" description="Peptidase M1 membrane alanine aminopeptidase" evidence="12">
    <location>
        <begin position="250"/>
        <end position="465"/>
    </location>
</feature>
<keyword evidence="3 11" id="KW-0645">Protease</keyword>
<feature type="site" description="Transition state stabilizer" evidence="10">
    <location>
        <position position="406"/>
    </location>
</feature>
<organism evidence="15 16">
    <name type="scientific">[Candida] subhashii</name>
    <dbReference type="NCBI Taxonomy" id="561895"/>
    <lineage>
        <taxon>Eukaryota</taxon>
        <taxon>Fungi</taxon>
        <taxon>Dikarya</taxon>
        <taxon>Ascomycota</taxon>
        <taxon>Saccharomycotina</taxon>
        <taxon>Pichiomycetes</taxon>
        <taxon>Debaryomycetaceae</taxon>
        <taxon>Spathaspora</taxon>
    </lineage>
</organism>
<feature type="binding site" evidence="9">
    <location>
        <position position="324"/>
    </location>
    <ligand>
        <name>Zn(2+)</name>
        <dbReference type="ChEBI" id="CHEBI:29105"/>
        <note>catalytic</note>
    </ligand>
</feature>
<dbReference type="OrthoDB" id="10031169at2759"/>
<dbReference type="InterPro" id="IPR045357">
    <property type="entry name" value="Aminopeptidase_N-like_N"/>
</dbReference>
<dbReference type="Pfam" id="PF17900">
    <property type="entry name" value="Peptidase_M1_N"/>
    <property type="match status" value="1"/>
</dbReference>
<feature type="binding site" evidence="9">
    <location>
        <position position="320"/>
    </location>
    <ligand>
        <name>Zn(2+)</name>
        <dbReference type="ChEBI" id="CHEBI:29105"/>
        <note>catalytic</note>
    </ligand>
</feature>
<dbReference type="EC" id="3.4.11.-" evidence="11"/>
<dbReference type="GO" id="GO:0042277">
    <property type="term" value="F:peptide binding"/>
    <property type="evidence" value="ECO:0007669"/>
    <property type="project" value="TreeGrafter"/>
</dbReference>